<dbReference type="AlphaFoldDB" id="A0A822XZP9"/>
<evidence type="ECO:0000313" key="3">
    <source>
        <dbReference type="Proteomes" id="UP000607653"/>
    </source>
</evidence>
<dbReference type="Proteomes" id="UP000607653">
    <property type="component" value="Unassembled WGS sequence"/>
</dbReference>
<evidence type="ECO:0000256" key="1">
    <source>
        <dbReference type="SAM" id="MobiDB-lite"/>
    </source>
</evidence>
<dbReference type="EMBL" id="DUZY01000001">
    <property type="protein sequence ID" value="DAD25697.1"/>
    <property type="molecule type" value="Genomic_DNA"/>
</dbReference>
<organism evidence="2 3">
    <name type="scientific">Nelumbo nucifera</name>
    <name type="common">Sacred lotus</name>
    <dbReference type="NCBI Taxonomy" id="4432"/>
    <lineage>
        <taxon>Eukaryota</taxon>
        <taxon>Viridiplantae</taxon>
        <taxon>Streptophyta</taxon>
        <taxon>Embryophyta</taxon>
        <taxon>Tracheophyta</taxon>
        <taxon>Spermatophyta</taxon>
        <taxon>Magnoliopsida</taxon>
        <taxon>Proteales</taxon>
        <taxon>Nelumbonaceae</taxon>
        <taxon>Nelumbo</taxon>
    </lineage>
</organism>
<proteinExistence type="predicted"/>
<evidence type="ECO:0000313" key="2">
    <source>
        <dbReference type="EMBL" id="DAD25697.1"/>
    </source>
</evidence>
<feature type="region of interest" description="Disordered" evidence="1">
    <location>
        <begin position="21"/>
        <end position="68"/>
    </location>
</feature>
<protein>
    <submittedName>
        <fullName evidence="2">Uncharacterized protein</fullName>
    </submittedName>
</protein>
<dbReference type="PANTHER" id="PTHR48161:SF1">
    <property type="entry name" value="(RAPE) HYPOTHETICAL PROTEIN"/>
    <property type="match status" value="1"/>
</dbReference>
<feature type="compositionally biased region" description="Basic and acidic residues" evidence="1">
    <location>
        <begin position="41"/>
        <end position="68"/>
    </location>
</feature>
<reference evidence="2 3" key="1">
    <citation type="journal article" date="2020" name="Mol. Biol. Evol.">
        <title>Distinct Expression and Methylation Patterns for Genes with Different Fates following a Single Whole-Genome Duplication in Flowering Plants.</title>
        <authorList>
            <person name="Shi T."/>
            <person name="Rahmani R.S."/>
            <person name="Gugger P.F."/>
            <person name="Wang M."/>
            <person name="Li H."/>
            <person name="Zhang Y."/>
            <person name="Li Z."/>
            <person name="Wang Q."/>
            <person name="Van de Peer Y."/>
            <person name="Marchal K."/>
            <person name="Chen J."/>
        </authorList>
    </citation>
    <scope>NUCLEOTIDE SEQUENCE [LARGE SCALE GENOMIC DNA]</scope>
    <source>
        <tissue evidence="2">Leaf</tissue>
    </source>
</reference>
<dbReference type="PANTHER" id="PTHR48161">
    <property type="entry name" value="BNACNNG12870D PROTEIN"/>
    <property type="match status" value="1"/>
</dbReference>
<keyword evidence="3" id="KW-1185">Reference proteome</keyword>
<comment type="caution">
    <text evidence="2">The sequence shown here is derived from an EMBL/GenBank/DDBJ whole genome shotgun (WGS) entry which is preliminary data.</text>
</comment>
<sequence>MRRTGSVYFVTLPAFQRCLEDGHQQSDDPERIPTGMGTGDGHLEAHHDLQAHRRDPGRQPDWESEDHSTCSLPDFIFSFLKRDLALESYTGNNERGLTRGFPFITSFTRGTASASVEVVERPPESKGSFLVSKRYIRYLNR</sequence>
<name>A0A822XZP9_NELNU</name>
<gene>
    <name evidence="2" type="ORF">HUJ06_027161</name>
</gene>
<feature type="compositionally biased region" description="Basic and acidic residues" evidence="1">
    <location>
        <begin position="21"/>
        <end position="31"/>
    </location>
</feature>
<accession>A0A822XZP9</accession>